<organism evidence="14 15">
    <name type="scientific">Reticulibacter mediterranei</name>
    <dbReference type="NCBI Taxonomy" id="2778369"/>
    <lineage>
        <taxon>Bacteria</taxon>
        <taxon>Bacillati</taxon>
        <taxon>Chloroflexota</taxon>
        <taxon>Ktedonobacteria</taxon>
        <taxon>Ktedonobacterales</taxon>
        <taxon>Reticulibacteraceae</taxon>
        <taxon>Reticulibacter</taxon>
    </lineage>
</organism>
<feature type="active site" description="Proton donor" evidence="9 10">
    <location>
        <position position="58"/>
    </location>
</feature>
<comment type="subunit">
    <text evidence="9">Heterooctamer of four alpha and four beta subunits.</text>
</comment>
<protein>
    <recommendedName>
        <fullName evidence="9">Aspartate 1-decarboxylase</fullName>
        <ecNumber evidence="9">4.1.1.11</ecNumber>
    </recommendedName>
    <alternativeName>
        <fullName evidence="9">Aspartate alpha-decarboxylase</fullName>
    </alternativeName>
    <component>
        <recommendedName>
            <fullName evidence="9">Aspartate 1-decarboxylase beta chain</fullName>
        </recommendedName>
    </component>
    <component>
        <recommendedName>
            <fullName evidence="9">Aspartate 1-decarboxylase alpha chain</fullName>
        </recommendedName>
    </component>
</protein>
<dbReference type="CDD" id="cd06919">
    <property type="entry name" value="Asp_decarbox"/>
    <property type="match status" value="1"/>
</dbReference>
<dbReference type="EMBL" id="BNJK01000001">
    <property type="protein sequence ID" value="GHO93680.1"/>
    <property type="molecule type" value="Genomic_DNA"/>
</dbReference>
<evidence type="ECO:0000256" key="1">
    <source>
        <dbReference type="ARBA" id="ARBA00022490"/>
    </source>
</evidence>
<dbReference type="GO" id="GO:0005829">
    <property type="term" value="C:cytosol"/>
    <property type="evidence" value="ECO:0007669"/>
    <property type="project" value="TreeGrafter"/>
</dbReference>
<reference evidence="14" key="1">
    <citation type="submission" date="2020-10" db="EMBL/GenBank/DDBJ databases">
        <title>Taxonomic study of unclassified bacteria belonging to the class Ktedonobacteria.</title>
        <authorList>
            <person name="Yabe S."/>
            <person name="Wang C.M."/>
            <person name="Zheng Y."/>
            <person name="Sakai Y."/>
            <person name="Cavaletti L."/>
            <person name="Monciardini P."/>
            <person name="Donadio S."/>
        </authorList>
    </citation>
    <scope>NUCLEOTIDE SEQUENCE</scope>
    <source>
        <strain evidence="14">ID150040</strain>
    </source>
</reference>
<keyword evidence="6 9" id="KW-0456">Lyase</keyword>
<keyword evidence="5 9" id="KW-0865">Zymogen</keyword>
<dbReference type="HAMAP" id="MF_00446">
    <property type="entry name" value="PanD"/>
    <property type="match status" value="1"/>
</dbReference>
<evidence type="ECO:0000256" key="12">
    <source>
        <dbReference type="PIRSR" id="PIRSR006246-3"/>
    </source>
</evidence>
<dbReference type="Proteomes" id="UP000597444">
    <property type="component" value="Unassembled WGS sequence"/>
</dbReference>
<evidence type="ECO:0000256" key="4">
    <source>
        <dbReference type="ARBA" id="ARBA00022813"/>
    </source>
</evidence>
<keyword evidence="1 9" id="KW-0963">Cytoplasm</keyword>
<comment type="similarity">
    <text evidence="9">Belongs to the PanD family.</text>
</comment>
<feature type="binding site" evidence="9 11">
    <location>
        <position position="57"/>
    </location>
    <ligand>
        <name>substrate</name>
    </ligand>
</feature>
<keyword evidence="2 9" id="KW-0566">Pantothenate biosynthesis</keyword>
<comment type="cofactor">
    <cofactor evidence="9 10">
        <name>pyruvate</name>
        <dbReference type="ChEBI" id="CHEBI:15361"/>
    </cofactor>
    <text evidence="9 10">Binds 1 pyruvoyl group covalently per subunit.</text>
</comment>
<comment type="function">
    <text evidence="9">Catalyzes the pyruvoyl-dependent decarboxylation of aspartate to produce beta-alanine.</text>
</comment>
<comment type="pathway">
    <text evidence="9">Cofactor biosynthesis; (R)-pantothenate biosynthesis; beta-alanine from L-aspartate: step 1/1.</text>
</comment>
<proteinExistence type="inferred from homology"/>
<evidence type="ECO:0000313" key="15">
    <source>
        <dbReference type="Proteomes" id="UP000597444"/>
    </source>
</evidence>
<comment type="subcellular location">
    <subcellularLocation>
        <location evidence="9">Cytoplasm</location>
    </subcellularLocation>
</comment>
<evidence type="ECO:0000256" key="8">
    <source>
        <dbReference type="ARBA" id="ARBA00023317"/>
    </source>
</evidence>
<keyword evidence="4 9" id="KW-0068">Autocatalytic cleavage</keyword>
<keyword evidence="15" id="KW-1185">Reference proteome</keyword>
<feature type="modified residue" description="Pyruvic acid (Ser)" evidence="9 12">
    <location>
        <position position="25"/>
    </location>
</feature>
<comment type="caution">
    <text evidence="14">The sequence shown here is derived from an EMBL/GenBank/DDBJ whole genome shotgun (WGS) entry which is preliminary data.</text>
</comment>
<evidence type="ECO:0000256" key="3">
    <source>
        <dbReference type="ARBA" id="ARBA00022793"/>
    </source>
</evidence>
<feature type="binding site" evidence="9 11">
    <location>
        <begin position="73"/>
        <end position="75"/>
    </location>
    <ligand>
        <name>substrate</name>
    </ligand>
</feature>
<dbReference type="GO" id="GO:0004068">
    <property type="term" value="F:aspartate 1-decarboxylase activity"/>
    <property type="evidence" value="ECO:0007669"/>
    <property type="project" value="UniProtKB-UniRule"/>
</dbReference>
<dbReference type="GO" id="GO:0015940">
    <property type="term" value="P:pantothenate biosynthetic process"/>
    <property type="evidence" value="ECO:0007669"/>
    <property type="project" value="UniProtKB-UniRule"/>
</dbReference>
<feature type="active site" description="Schiff-base intermediate with substrate; via pyruvic acid" evidence="9 10">
    <location>
        <position position="25"/>
    </location>
</feature>
<keyword evidence="8 9" id="KW-0670">Pyruvate</keyword>
<evidence type="ECO:0000256" key="6">
    <source>
        <dbReference type="ARBA" id="ARBA00023239"/>
    </source>
</evidence>
<evidence type="ECO:0000256" key="2">
    <source>
        <dbReference type="ARBA" id="ARBA00022655"/>
    </source>
</evidence>
<evidence type="ECO:0000256" key="10">
    <source>
        <dbReference type="PIRSR" id="PIRSR006246-1"/>
    </source>
</evidence>
<keyword evidence="3 9" id="KW-0210">Decarboxylase</keyword>
<evidence type="ECO:0000256" key="11">
    <source>
        <dbReference type="PIRSR" id="PIRSR006246-2"/>
    </source>
</evidence>
<evidence type="ECO:0000256" key="13">
    <source>
        <dbReference type="PIRSR" id="PIRSR006246-5"/>
    </source>
</evidence>
<feature type="chain" id="PRO_5035347448" description="Aspartate 1-decarboxylase alpha chain" evidence="9 13">
    <location>
        <begin position="25"/>
        <end position="143"/>
    </location>
</feature>
<sequence>MLRTMCKGKIHRATVTQANLNYIGSITIDQDLLDAANIYPYEKVQVVNINNGSRLETYTIAGARGSGVICLNGAAARLTSEGDLVIIISYAQYTEEEIRSLTPQIAFVDENNRLVEKKDVPLIEMLPDAIAEEQIESEVVLLP</sequence>
<dbReference type="InterPro" id="IPR003190">
    <property type="entry name" value="Asp_decarbox"/>
</dbReference>
<evidence type="ECO:0000256" key="5">
    <source>
        <dbReference type="ARBA" id="ARBA00023145"/>
    </source>
</evidence>
<dbReference type="RefSeq" id="WP_220204452.1">
    <property type="nucleotide sequence ID" value="NZ_BNJK01000001.1"/>
</dbReference>
<dbReference type="Pfam" id="PF02261">
    <property type="entry name" value="Asp_decarbox"/>
    <property type="match status" value="1"/>
</dbReference>
<dbReference type="NCBIfam" id="TIGR00223">
    <property type="entry name" value="panD"/>
    <property type="match status" value="1"/>
</dbReference>
<dbReference type="AlphaFoldDB" id="A0A8J3IJL3"/>
<name>A0A8J3IJL3_9CHLR</name>
<dbReference type="UniPathway" id="UPA00028">
    <property type="reaction ID" value="UER00002"/>
</dbReference>
<comment type="PTM">
    <text evidence="9 12">Is synthesized initially as an inactive proenzyme, which is activated by self-cleavage at a specific serine bond to produce a beta-subunit with a hydroxyl group at its C-terminus and an alpha-subunit with a pyruvoyl group at its N-terminus.</text>
</comment>
<evidence type="ECO:0000256" key="7">
    <source>
        <dbReference type="ARBA" id="ARBA00023270"/>
    </source>
</evidence>
<dbReference type="EC" id="4.1.1.11" evidence="9"/>
<comment type="catalytic activity">
    <reaction evidence="9">
        <text>L-aspartate + H(+) = beta-alanine + CO2</text>
        <dbReference type="Rhea" id="RHEA:19497"/>
        <dbReference type="ChEBI" id="CHEBI:15378"/>
        <dbReference type="ChEBI" id="CHEBI:16526"/>
        <dbReference type="ChEBI" id="CHEBI:29991"/>
        <dbReference type="ChEBI" id="CHEBI:57966"/>
        <dbReference type="EC" id="4.1.1.11"/>
    </reaction>
</comment>
<dbReference type="PIRSF" id="PIRSF006246">
    <property type="entry name" value="Asp_decarbox"/>
    <property type="match status" value="1"/>
</dbReference>
<evidence type="ECO:0000313" key="14">
    <source>
        <dbReference type="EMBL" id="GHO93680.1"/>
    </source>
</evidence>
<dbReference type="GO" id="GO:0006523">
    <property type="term" value="P:alanine biosynthetic process"/>
    <property type="evidence" value="ECO:0007669"/>
    <property type="project" value="InterPro"/>
</dbReference>
<keyword evidence="7 9" id="KW-0704">Schiff base</keyword>
<accession>A0A8J3IJL3</accession>
<dbReference type="Gene3D" id="2.40.40.20">
    <property type="match status" value="1"/>
</dbReference>
<dbReference type="InterPro" id="IPR009010">
    <property type="entry name" value="Asp_de-COase-like_dom_sf"/>
</dbReference>
<gene>
    <name evidence="9 14" type="primary">panD</name>
    <name evidence="14" type="ORF">KSF_037280</name>
</gene>
<dbReference type="SUPFAM" id="SSF50692">
    <property type="entry name" value="ADC-like"/>
    <property type="match status" value="1"/>
</dbReference>
<dbReference type="PANTHER" id="PTHR21012">
    <property type="entry name" value="ASPARTATE 1-DECARBOXYLASE"/>
    <property type="match status" value="1"/>
</dbReference>
<feature type="chain" id="PRO_5035347447" description="Aspartate 1-decarboxylase beta chain" evidence="9 13">
    <location>
        <begin position="1"/>
        <end position="24"/>
    </location>
</feature>
<dbReference type="PANTHER" id="PTHR21012:SF0">
    <property type="entry name" value="ASPARTATE 1-DECARBOXYLASE"/>
    <property type="match status" value="1"/>
</dbReference>
<evidence type="ECO:0000256" key="9">
    <source>
        <dbReference type="HAMAP-Rule" id="MF_00446"/>
    </source>
</evidence>